<evidence type="ECO:0000313" key="3">
    <source>
        <dbReference type="Proteomes" id="UP000060602"/>
    </source>
</evidence>
<dbReference type="EMBL" id="CP014060">
    <property type="protein sequence ID" value="AMG39776.2"/>
    <property type="molecule type" value="Genomic_DNA"/>
</dbReference>
<sequence>MSTSKKATASNRIPTQVPRNLCIFIDGTWNSDRSAHATNVRKLFDATPDGVVAGREQFKLYIQGVGKKPQAQGSGLDDDYAHELNQLLRREFPSRMGPLLRSAIGGGFGKGTTSRIKAAYRFLCKHYSKKRGDRVFLFGFSRGAFAARSLAGFISQVGLLLSNHLDELENAYEIYESGANSKHARLANKLEKLTGLRAVSQDGEYFLPIHFLGVWDTVASLGLPSRLSWLTAPYTEYHQVEVPPAVITARHALALHELRGLFEPLLWKAGSHGDLKQVWFPGAHADVGGGYPADASERSDIALRWMAAEAAATGLGIAPQLLQPHQGGTTQRIHHEIRRWFLPTWPRPRKWLLDKRDTALDSHHFHKSAHDYLRHSDTTGYRFSLCHVNSALRAVDRDALARAILLRLRGQEIAE</sequence>
<dbReference type="AlphaFoldDB" id="A0A0X8P4M0"/>
<evidence type="ECO:0000259" key="1">
    <source>
        <dbReference type="Pfam" id="PF09994"/>
    </source>
</evidence>
<accession>A0A0X8P4M0</accession>
<dbReference type="PANTHER" id="PTHR33840">
    <property type="match status" value="1"/>
</dbReference>
<dbReference type="InterPro" id="IPR029058">
    <property type="entry name" value="AB_hydrolase_fold"/>
</dbReference>
<feature type="domain" description="T6SS Phospholipase effector Tle1-like catalytic" evidence="1">
    <location>
        <begin position="19"/>
        <end position="309"/>
    </location>
</feature>
<dbReference type="PANTHER" id="PTHR33840:SF1">
    <property type="entry name" value="TLE1 PHOSPHOLIPASE DOMAIN-CONTAINING PROTEIN"/>
    <property type="match status" value="1"/>
</dbReference>
<proteinExistence type="predicted"/>
<dbReference type="Pfam" id="PF09994">
    <property type="entry name" value="T6SS_Tle1-like_cat"/>
    <property type="match status" value="1"/>
</dbReference>
<reference evidence="3" key="1">
    <citation type="submission" date="2015-12" db="EMBL/GenBank/DDBJ databases">
        <title>FDA dAtabase for Regulatory Grade micrObial Sequences (FDA-ARGOS): Supporting development and validation of Infectious Disease Dx tests.</title>
        <authorList>
            <person name="Case J."/>
            <person name="Tallon L."/>
            <person name="Sadzewicz L."/>
            <person name="Sengamalay N."/>
            <person name="Ott S."/>
            <person name="Godinez A."/>
            <person name="Nagaraj S."/>
            <person name="Nadendla S."/>
            <person name="Sichtig H."/>
        </authorList>
    </citation>
    <scope>NUCLEOTIDE SEQUENCE [LARGE SCALE GENOMIC DNA]</scope>
    <source>
        <strain evidence="3">FDAARGOS_147</strain>
    </source>
</reference>
<gene>
    <name evidence="2" type="ORF">AL504_29520</name>
</gene>
<dbReference type="Proteomes" id="UP000060602">
    <property type="component" value="Chromosome"/>
</dbReference>
<evidence type="ECO:0000313" key="2">
    <source>
        <dbReference type="EMBL" id="AMG39776.2"/>
    </source>
</evidence>
<name>A0A0X8P4M0_ALCXX</name>
<dbReference type="SUPFAM" id="SSF53474">
    <property type="entry name" value="alpha/beta-Hydrolases"/>
    <property type="match status" value="1"/>
</dbReference>
<organism evidence="2 3">
    <name type="scientific">Alcaligenes xylosoxydans xylosoxydans</name>
    <name type="common">Achromobacter xylosoxidans</name>
    <dbReference type="NCBI Taxonomy" id="85698"/>
    <lineage>
        <taxon>Bacteria</taxon>
        <taxon>Pseudomonadati</taxon>
        <taxon>Pseudomonadota</taxon>
        <taxon>Betaproteobacteria</taxon>
        <taxon>Burkholderiales</taxon>
        <taxon>Alcaligenaceae</taxon>
        <taxon>Achromobacter</taxon>
    </lineage>
</organism>
<dbReference type="InterPro" id="IPR018712">
    <property type="entry name" value="Tle1-like_cat"/>
</dbReference>
<dbReference type="RefSeq" id="WP_081105201.1">
    <property type="nucleotide sequence ID" value="NZ_CP014060.2"/>
</dbReference>
<protein>
    <submittedName>
        <fullName evidence="2">DUF2235 domain-containing protein</fullName>
    </submittedName>
</protein>